<reference evidence="2 3" key="1">
    <citation type="submission" date="2019-09" db="EMBL/GenBank/DDBJ databases">
        <authorList>
            <person name="Geng P."/>
            <person name="Wan X."/>
            <person name="Zhou G."/>
            <person name="Yuan Z."/>
            <person name="Hu X."/>
        </authorList>
    </citation>
    <scope>NUCLEOTIDE SEQUENCE [LARGE SCALE GENOMIC DNA]</scope>
    <source>
        <strain evidence="2 3">EFR-4</strain>
    </source>
</reference>
<name>A0A5M9GHX3_9BACI</name>
<evidence type="ECO:0000313" key="2">
    <source>
        <dbReference type="EMBL" id="KAA8473269.1"/>
    </source>
</evidence>
<dbReference type="EMBL" id="VXCE01000042">
    <property type="protein sequence ID" value="KAA8473269.1"/>
    <property type="molecule type" value="Genomic_DNA"/>
</dbReference>
<feature type="compositionally biased region" description="Polar residues" evidence="1">
    <location>
        <begin position="147"/>
        <end position="156"/>
    </location>
</feature>
<comment type="caution">
    <text evidence="2">The sequence shown here is derived from an EMBL/GenBank/DDBJ whole genome shotgun (WGS) entry which is preliminary data.</text>
</comment>
<proteinExistence type="predicted"/>
<evidence type="ECO:0000256" key="1">
    <source>
        <dbReference type="SAM" id="MobiDB-lite"/>
    </source>
</evidence>
<evidence type="ECO:0008006" key="4">
    <source>
        <dbReference type="Google" id="ProtNLM"/>
    </source>
</evidence>
<protein>
    <recommendedName>
        <fullName evidence="4">DUF4878 domain-containing protein</fullName>
    </recommendedName>
</protein>
<feature type="region of interest" description="Disordered" evidence="1">
    <location>
        <begin position="142"/>
        <end position="178"/>
    </location>
</feature>
<sequence length="178" mass="20682">MYNFSQSEKVKKLEKRVKILSQQDLATSVATKFIKLTFQSNLKKSDQDQLKDIITSSLKKEIFEDDKHNHDVLEEEGMSQTPTIDKTNFNRIDDNKVNVNFEVTLNYKGKDVKTSTKVDISTTVIKNDDVWKVDSYKMAYHGETENQNKAPEQQEFQPQYPTQENNNQTQQPQENGNQ</sequence>
<dbReference type="Proteomes" id="UP000325411">
    <property type="component" value="Unassembled WGS sequence"/>
</dbReference>
<feature type="compositionally biased region" description="Low complexity" evidence="1">
    <location>
        <begin position="157"/>
        <end position="178"/>
    </location>
</feature>
<gene>
    <name evidence="2" type="ORF">FYW06_27835</name>
</gene>
<organism evidence="2 3">
    <name type="scientific">Bacillus paranthracis</name>
    <dbReference type="NCBI Taxonomy" id="2026186"/>
    <lineage>
        <taxon>Bacteria</taxon>
        <taxon>Bacillati</taxon>
        <taxon>Bacillota</taxon>
        <taxon>Bacilli</taxon>
        <taxon>Bacillales</taxon>
        <taxon>Bacillaceae</taxon>
        <taxon>Bacillus</taxon>
        <taxon>Bacillus cereus group</taxon>
    </lineage>
</organism>
<dbReference type="AlphaFoldDB" id="A0A5M9GHX3"/>
<accession>A0A5M9GHX3</accession>
<evidence type="ECO:0000313" key="3">
    <source>
        <dbReference type="Proteomes" id="UP000325411"/>
    </source>
</evidence>